<feature type="region of interest" description="Involved in Mg(2+) ion dislocation from EF-Tu" evidence="5">
    <location>
        <begin position="80"/>
        <end position="83"/>
    </location>
</feature>
<organism evidence="7 8">
    <name type="scientific">Candidatus Woesebacteria bacterium RIFOXYA1_FULL_43_9</name>
    <dbReference type="NCBI Taxonomy" id="1802534"/>
    <lineage>
        <taxon>Bacteria</taxon>
        <taxon>Candidatus Woeseibacteriota</taxon>
    </lineage>
</organism>
<evidence type="ECO:0000259" key="6">
    <source>
        <dbReference type="Pfam" id="PF00889"/>
    </source>
</evidence>
<evidence type="ECO:0000256" key="4">
    <source>
        <dbReference type="ARBA" id="ARBA00022917"/>
    </source>
</evidence>
<keyword evidence="3 5" id="KW-0251">Elongation factor</keyword>
<dbReference type="InterPro" id="IPR001816">
    <property type="entry name" value="Transl_elong_EFTs/EF1B"/>
</dbReference>
<evidence type="ECO:0000313" key="7">
    <source>
        <dbReference type="EMBL" id="OGM77368.1"/>
    </source>
</evidence>
<keyword evidence="5" id="KW-0963">Cytoplasm</keyword>
<comment type="function">
    <text evidence="5">Associates with the EF-Tu.GDP complex and induces the exchange of GDP to GTP. It remains bound to the aminoacyl-tRNA.EF-Tu.GTP complex up to the GTP hydrolysis stage on the ribosome.</text>
</comment>
<proteinExistence type="inferred from homology"/>
<dbReference type="Gene3D" id="3.30.479.20">
    <property type="entry name" value="Elongation factor Ts, dimerisation domain"/>
    <property type="match status" value="1"/>
</dbReference>
<sequence>MKITADLIRKLRDASGAPVMRVKQVLEQKQDEAKALKILKEEGFAKVAKRSDRTTSAGMVFSYTHHSGKVAVLVELLSETDFVARNELFSELGKALCLQVTSMNPKDVKELLGQEYIKDPVQKISDLVASVIAKTGENVKVARFSRLEIGK</sequence>
<dbReference type="PANTHER" id="PTHR11741:SF0">
    <property type="entry name" value="ELONGATION FACTOR TS, MITOCHONDRIAL"/>
    <property type="match status" value="1"/>
</dbReference>
<dbReference type="InterPro" id="IPR036402">
    <property type="entry name" value="EF-Ts_dimer_sf"/>
</dbReference>
<dbReference type="SUPFAM" id="SSF46934">
    <property type="entry name" value="UBA-like"/>
    <property type="match status" value="1"/>
</dbReference>
<evidence type="ECO:0000256" key="5">
    <source>
        <dbReference type="HAMAP-Rule" id="MF_00050"/>
    </source>
</evidence>
<comment type="caution">
    <text evidence="7">The sequence shown here is derived from an EMBL/GenBank/DDBJ whole genome shotgun (WGS) entry which is preliminary data.</text>
</comment>
<protein>
    <recommendedName>
        <fullName evidence="2 5">Elongation factor Ts</fullName>
        <shortName evidence="5">EF-Ts</shortName>
    </recommendedName>
</protein>
<dbReference type="InterPro" id="IPR009060">
    <property type="entry name" value="UBA-like_sf"/>
</dbReference>
<dbReference type="HAMAP" id="MF_00050">
    <property type="entry name" value="EF_Ts"/>
    <property type="match status" value="1"/>
</dbReference>
<evidence type="ECO:0000256" key="3">
    <source>
        <dbReference type="ARBA" id="ARBA00022768"/>
    </source>
</evidence>
<dbReference type="InterPro" id="IPR014039">
    <property type="entry name" value="Transl_elong_EFTs/EF1B_dimer"/>
</dbReference>
<dbReference type="Pfam" id="PF00889">
    <property type="entry name" value="EF_TS"/>
    <property type="match status" value="1"/>
</dbReference>
<dbReference type="AlphaFoldDB" id="A0A1F8CNP1"/>
<dbReference type="Gene3D" id="1.10.8.10">
    <property type="entry name" value="DNA helicase RuvA subunit, C-terminal domain"/>
    <property type="match status" value="1"/>
</dbReference>
<dbReference type="GO" id="GO:0005737">
    <property type="term" value="C:cytoplasm"/>
    <property type="evidence" value="ECO:0007669"/>
    <property type="project" value="UniProtKB-SubCell"/>
</dbReference>
<evidence type="ECO:0000313" key="8">
    <source>
        <dbReference type="Proteomes" id="UP000179241"/>
    </source>
</evidence>
<dbReference type="Proteomes" id="UP000179241">
    <property type="component" value="Unassembled WGS sequence"/>
</dbReference>
<reference evidence="7 8" key="1">
    <citation type="journal article" date="2016" name="Nat. Commun.">
        <title>Thousands of microbial genomes shed light on interconnected biogeochemical processes in an aquifer system.</title>
        <authorList>
            <person name="Anantharaman K."/>
            <person name="Brown C.T."/>
            <person name="Hug L.A."/>
            <person name="Sharon I."/>
            <person name="Castelle C.J."/>
            <person name="Probst A.J."/>
            <person name="Thomas B.C."/>
            <person name="Singh A."/>
            <person name="Wilkins M.J."/>
            <person name="Karaoz U."/>
            <person name="Brodie E.L."/>
            <person name="Williams K.H."/>
            <person name="Hubbard S.S."/>
            <person name="Banfield J.F."/>
        </authorList>
    </citation>
    <scope>NUCLEOTIDE SEQUENCE [LARGE SCALE GENOMIC DNA]</scope>
</reference>
<name>A0A1F8CNP1_9BACT</name>
<evidence type="ECO:0000256" key="2">
    <source>
        <dbReference type="ARBA" id="ARBA00016956"/>
    </source>
</evidence>
<dbReference type="EMBL" id="MGHU01000021">
    <property type="protein sequence ID" value="OGM77368.1"/>
    <property type="molecule type" value="Genomic_DNA"/>
</dbReference>
<dbReference type="PANTHER" id="PTHR11741">
    <property type="entry name" value="ELONGATION FACTOR TS"/>
    <property type="match status" value="1"/>
</dbReference>
<feature type="domain" description="Translation elongation factor EFTs/EF1B dimerisation" evidence="6">
    <location>
        <begin position="71"/>
        <end position="149"/>
    </location>
</feature>
<evidence type="ECO:0000256" key="1">
    <source>
        <dbReference type="ARBA" id="ARBA00005532"/>
    </source>
</evidence>
<dbReference type="SUPFAM" id="SSF54713">
    <property type="entry name" value="Elongation factor Ts (EF-Ts), dimerisation domain"/>
    <property type="match status" value="1"/>
</dbReference>
<dbReference type="GO" id="GO:0003746">
    <property type="term" value="F:translation elongation factor activity"/>
    <property type="evidence" value="ECO:0007669"/>
    <property type="project" value="UniProtKB-UniRule"/>
</dbReference>
<comment type="similarity">
    <text evidence="1 5">Belongs to the EF-Ts family.</text>
</comment>
<accession>A0A1F8CNP1</accession>
<keyword evidence="4 5" id="KW-0648">Protein biosynthesis</keyword>
<gene>
    <name evidence="5" type="primary">tsf</name>
    <name evidence="7" type="ORF">A2188_00665</name>
</gene>
<comment type="subcellular location">
    <subcellularLocation>
        <location evidence="5">Cytoplasm</location>
    </subcellularLocation>
</comment>